<protein>
    <submittedName>
        <fullName evidence="1">Uncharacterized protein</fullName>
    </submittedName>
</protein>
<keyword evidence="2" id="KW-1185">Reference proteome</keyword>
<organism evidence="1 2">
    <name type="scientific">Liparis tanakae</name>
    <name type="common">Tanaka's snailfish</name>
    <dbReference type="NCBI Taxonomy" id="230148"/>
    <lineage>
        <taxon>Eukaryota</taxon>
        <taxon>Metazoa</taxon>
        <taxon>Chordata</taxon>
        <taxon>Craniata</taxon>
        <taxon>Vertebrata</taxon>
        <taxon>Euteleostomi</taxon>
        <taxon>Actinopterygii</taxon>
        <taxon>Neopterygii</taxon>
        <taxon>Teleostei</taxon>
        <taxon>Neoteleostei</taxon>
        <taxon>Acanthomorphata</taxon>
        <taxon>Eupercaria</taxon>
        <taxon>Perciformes</taxon>
        <taxon>Cottioidei</taxon>
        <taxon>Cottales</taxon>
        <taxon>Liparidae</taxon>
        <taxon>Liparis</taxon>
    </lineage>
</organism>
<dbReference type="AlphaFoldDB" id="A0A4Z2J0M3"/>
<name>A0A4Z2J0M3_9TELE</name>
<gene>
    <name evidence="1" type="ORF">EYF80_006095</name>
</gene>
<accession>A0A4Z2J0M3</accession>
<comment type="caution">
    <text evidence="1">The sequence shown here is derived from an EMBL/GenBank/DDBJ whole genome shotgun (WGS) entry which is preliminary data.</text>
</comment>
<proteinExistence type="predicted"/>
<evidence type="ECO:0000313" key="1">
    <source>
        <dbReference type="EMBL" id="TNN83577.1"/>
    </source>
</evidence>
<evidence type="ECO:0000313" key="2">
    <source>
        <dbReference type="Proteomes" id="UP000314294"/>
    </source>
</evidence>
<reference evidence="1 2" key="1">
    <citation type="submission" date="2019-03" db="EMBL/GenBank/DDBJ databases">
        <title>First draft genome of Liparis tanakae, snailfish: a comprehensive survey of snailfish specific genes.</title>
        <authorList>
            <person name="Kim W."/>
            <person name="Song I."/>
            <person name="Jeong J.-H."/>
            <person name="Kim D."/>
            <person name="Kim S."/>
            <person name="Ryu S."/>
            <person name="Song J.Y."/>
            <person name="Lee S.K."/>
        </authorList>
    </citation>
    <scope>NUCLEOTIDE SEQUENCE [LARGE SCALE GENOMIC DNA]</scope>
    <source>
        <tissue evidence="1">Muscle</tissue>
    </source>
</reference>
<dbReference type="EMBL" id="SRLO01000032">
    <property type="protein sequence ID" value="TNN83577.1"/>
    <property type="molecule type" value="Genomic_DNA"/>
</dbReference>
<dbReference type="Proteomes" id="UP000314294">
    <property type="component" value="Unassembled WGS sequence"/>
</dbReference>
<sequence length="164" mass="18062">MWSTEDELHNYKFQNSSKQTHLCPSFRHIHTNRAVPELFILGFPAPATDFNTATSIVACGSFPGSSRRRRPETARDTAPGLKIAGTLRRENTPSGLAVVGSWDQKRGHKEGVAYVHSGPANHRTFSLTIGKPLRAWGLYIWEPRDYGGVSAALCSAHLGLTSFE</sequence>